<organism evidence="8 9">
    <name type="scientific">Clohesyomyces aquaticus</name>
    <dbReference type="NCBI Taxonomy" id="1231657"/>
    <lineage>
        <taxon>Eukaryota</taxon>
        <taxon>Fungi</taxon>
        <taxon>Dikarya</taxon>
        <taxon>Ascomycota</taxon>
        <taxon>Pezizomycotina</taxon>
        <taxon>Dothideomycetes</taxon>
        <taxon>Pleosporomycetidae</taxon>
        <taxon>Pleosporales</taxon>
        <taxon>Lindgomycetaceae</taxon>
        <taxon>Clohesyomyces</taxon>
    </lineage>
</organism>
<evidence type="ECO:0000256" key="1">
    <source>
        <dbReference type="ARBA" id="ARBA00009801"/>
    </source>
</evidence>
<dbReference type="EMBL" id="MCFA01000043">
    <property type="protein sequence ID" value="ORY13272.1"/>
    <property type="molecule type" value="Genomic_DNA"/>
</dbReference>
<comment type="subunit">
    <text evidence="7">Component of the small nucleolar ribonucleoprotein particles containing H/ACA-type snoRNAs (H/ACA snoRNPs).</text>
</comment>
<comment type="similarity">
    <text evidence="7">Belongs to the GAR1 family.</text>
</comment>
<keyword evidence="7" id="KW-0687">Ribonucleoprotein</keyword>
<evidence type="ECO:0000256" key="4">
    <source>
        <dbReference type="ARBA" id="ARBA00022553"/>
    </source>
</evidence>
<keyword evidence="9" id="KW-1185">Reference proteome</keyword>
<dbReference type="GO" id="GO:0003723">
    <property type="term" value="F:RNA binding"/>
    <property type="evidence" value="ECO:0007669"/>
    <property type="project" value="UniProtKB-KW"/>
</dbReference>
<evidence type="ECO:0000256" key="7">
    <source>
        <dbReference type="RuleBase" id="RU364004"/>
    </source>
</evidence>
<name>A0A1Y1ZSS1_9PLEO</name>
<dbReference type="InterPro" id="IPR040309">
    <property type="entry name" value="Naf1"/>
</dbReference>
<dbReference type="GO" id="GO:0006364">
    <property type="term" value="P:rRNA processing"/>
    <property type="evidence" value="ECO:0007669"/>
    <property type="project" value="UniProtKB-KW"/>
</dbReference>
<keyword evidence="3 7" id="KW-0698">rRNA processing</keyword>
<dbReference type="InterPro" id="IPR038664">
    <property type="entry name" value="Gar1/Naf1_Cbf5-bd_sf"/>
</dbReference>
<protein>
    <recommendedName>
        <fullName evidence="7">H/ACA ribonucleoprotein complex subunit</fullName>
    </recommendedName>
</protein>
<dbReference type="InterPro" id="IPR009000">
    <property type="entry name" value="Transl_B-barrel_sf"/>
</dbReference>
<dbReference type="GO" id="GO:0001522">
    <property type="term" value="P:pseudouridine synthesis"/>
    <property type="evidence" value="ECO:0007669"/>
    <property type="project" value="InterPro"/>
</dbReference>
<dbReference type="Proteomes" id="UP000193144">
    <property type="component" value="Unassembled WGS sequence"/>
</dbReference>
<keyword evidence="4" id="KW-0597">Phosphoprotein</keyword>
<dbReference type="InterPro" id="IPR007504">
    <property type="entry name" value="H/ACA_rnp_Gar1/Naf1"/>
</dbReference>
<comment type="caution">
    <text evidence="8">The sequence shown here is derived from an EMBL/GenBank/DDBJ whole genome shotgun (WGS) entry which is preliminary data.</text>
</comment>
<dbReference type="PANTHER" id="PTHR31633:SF1">
    <property type="entry name" value="H_ACA RIBONUCLEOPROTEIN COMPLEX NON-CORE SUBUNIT NAF1"/>
    <property type="match status" value="1"/>
</dbReference>
<keyword evidence="2 7" id="KW-0690">Ribosome biogenesis</keyword>
<evidence type="ECO:0000313" key="9">
    <source>
        <dbReference type="Proteomes" id="UP000193144"/>
    </source>
</evidence>
<evidence type="ECO:0000256" key="3">
    <source>
        <dbReference type="ARBA" id="ARBA00022552"/>
    </source>
</evidence>
<sequence length="103" mass="11237">MESVDDLEGAAKAEVRTVNEVPDIYEKPNITVTPDMKIIELGKVESIVDNLVLVKANVSGDYQVLESASVLCLADRTVIGKIAETLGRVQEPRYSLGFNEVSE</sequence>
<feature type="non-terminal residue" evidence="8">
    <location>
        <position position="103"/>
    </location>
</feature>
<dbReference type="GO" id="GO:0000493">
    <property type="term" value="P:box H/ACA snoRNP assembly"/>
    <property type="evidence" value="ECO:0007669"/>
    <property type="project" value="InterPro"/>
</dbReference>
<evidence type="ECO:0000256" key="5">
    <source>
        <dbReference type="ARBA" id="ARBA00022884"/>
    </source>
</evidence>
<evidence type="ECO:0000256" key="6">
    <source>
        <dbReference type="ARBA" id="ARBA00023242"/>
    </source>
</evidence>
<accession>A0A1Y1ZSS1</accession>
<keyword evidence="6 7" id="KW-0539">Nucleus</keyword>
<keyword evidence="5 7" id="KW-0694">RNA-binding</keyword>
<evidence type="ECO:0000313" key="8">
    <source>
        <dbReference type="EMBL" id="ORY13272.1"/>
    </source>
</evidence>
<dbReference type="SUPFAM" id="SSF50447">
    <property type="entry name" value="Translation proteins"/>
    <property type="match status" value="1"/>
</dbReference>
<comment type="function">
    <text evidence="7">Required for ribosome biogenesis. Part of a complex which catalyzes pseudouridylation of rRNA. This involves the isomerization of uridine such that the ribose is subsequently attached to C5, instead of the normal N1. Pseudouridine ("psi") residues may serve to stabilize the conformation of rRNAs.</text>
</comment>
<dbReference type="GO" id="GO:0005730">
    <property type="term" value="C:nucleolus"/>
    <property type="evidence" value="ECO:0007669"/>
    <property type="project" value="UniProtKB-SubCell"/>
</dbReference>
<reference evidence="8 9" key="1">
    <citation type="submission" date="2016-07" db="EMBL/GenBank/DDBJ databases">
        <title>Pervasive Adenine N6-methylation of Active Genes in Fungi.</title>
        <authorList>
            <consortium name="DOE Joint Genome Institute"/>
            <person name="Mondo S.J."/>
            <person name="Dannebaum R.O."/>
            <person name="Kuo R.C."/>
            <person name="Labutti K."/>
            <person name="Haridas S."/>
            <person name="Kuo A."/>
            <person name="Salamov A."/>
            <person name="Ahrendt S.R."/>
            <person name="Lipzen A."/>
            <person name="Sullivan W."/>
            <person name="Andreopoulos W.B."/>
            <person name="Clum A."/>
            <person name="Lindquist E."/>
            <person name="Daum C."/>
            <person name="Ramamoorthy G.K."/>
            <person name="Gryganskyi A."/>
            <person name="Culley D."/>
            <person name="Magnuson J.K."/>
            <person name="James T.Y."/>
            <person name="O'Malley M.A."/>
            <person name="Stajich J.E."/>
            <person name="Spatafora J.W."/>
            <person name="Visel A."/>
            <person name="Grigoriev I.V."/>
        </authorList>
    </citation>
    <scope>NUCLEOTIDE SEQUENCE [LARGE SCALE GENOMIC DNA]</scope>
    <source>
        <strain evidence="8 9">CBS 115471</strain>
    </source>
</reference>
<dbReference type="PANTHER" id="PTHR31633">
    <property type="entry name" value="H/ACA RIBONUCLEOPROTEIN COMPLEX NON-CORE SUBUNIT NAF1"/>
    <property type="match status" value="1"/>
</dbReference>
<comment type="similarity">
    <text evidence="1">Belongs to the NAF1 family.</text>
</comment>
<gene>
    <name evidence="8" type="ORF">BCR34DRAFT_481202</name>
</gene>
<dbReference type="Pfam" id="PF04410">
    <property type="entry name" value="Gar1"/>
    <property type="match status" value="1"/>
</dbReference>
<dbReference type="Gene3D" id="2.40.10.230">
    <property type="entry name" value="Probable tRNA pseudouridine synthase domain"/>
    <property type="match status" value="1"/>
</dbReference>
<proteinExistence type="inferred from homology"/>
<evidence type="ECO:0000256" key="2">
    <source>
        <dbReference type="ARBA" id="ARBA00022517"/>
    </source>
</evidence>
<dbReference type="AlphaFoldDB" id="A0A1Y1ZSS1"/>
<dbReference type="STRING" id="1231657.A0A1Y1ZSS1"/>
<dbReference type="OrthoDB" id="21550at2759"/>
<comment type="subcellular location">
    <subcellularLocation>
        <location evidence="7">Nucleus</location>
        <location evidence="7">Nucleolus</location>
    </subcellularLocation>
</comment>
<dbReference type="GO" id="GO:0005732">
    <property type="term" value="C:sno(s)RNA-containing ribonucleoprotein complex"/>
    <property type="evidence" value="ECO:0007669"/>
    <property type="project" value="InterPro"/>
</dbReference>